<dbReference type="OrthoDB" id="6418988at2759"/>
<reference evidence="1" key="1">
    <citation type="submission" date="2020-07" db="EMBL/GenBank/DDBJ databases">
        <title>Multicomponent nature underlies the extraordinary mechanical properties of spider dragline silk.</title>
        <authorList>
            <person name="Kono N."/>
            <person name="Nakamura H."/>
            <person name="Mori M."/>
            <person name="Yoshida Y."/>
            <person name="Ohtoshi R."/>
            <person name="Malay A.D."/>
            <person name="Moran D.A.P."/>
            <person name="Tomita M."/>
            <person name="Numata K."/>
            <person name="Arakawa K."/>
        </authorList>
    </citation>
    <scope>NUCLEOTIDE SEQUENCE</scope>
</reference>
<proteinExistence type="predicted"/>
<dbReference type="AlphaFoldDB" id="A0A8X6KMJ3"/>
<keyword evidence="2" id="KW-1185">Reference proteome</keyword>
<protein>
    <submittedName>
        <fullName evidence="1">Uncharacterized protein</fullName>
    </submittedName>
</protein>
<accession>A0A8X6KMJ3</accession>
<comment type="caution">
    <text evidence="1">The sequence shown here is derived from an EMBL/GenBank/DDBJ whole genome shotgun (WGS) entry which is preliminary data.</text>
</comment>
<organism evidence="1 2">
    <name type="scientific">Trichonephila clavata</name>
    <name type="common">Joro spider</name>
    <name type="synonym">Nephila clavata</name>
    <dbReference type="NCBI Taxonomy" id="2740835"/>
    <lineage>
        <taxon>Eukaryota</taxon>
        <taxon>Metazoa</taxon>
        <taxon>Ecdysozoa</taxon>
        <taxon>Arthropoda</taxon>
        <taxon>Chelicerata</taxon>
        <taxon>Arachnida</taxon>
        <taxon>Araneae</taxon>
        <taxon>Araneomorphae</taxon>
        <taxon>Entelegynae</taxon>
        <taxon>Araneoidea</taxon>
        <taxon>Nephilidae</taxon>
        <taxon>Trichonephila</taxon>
    </lineage>
</organism>
<dbReference type="Proteomes" id="UP000887116">
    <property type="component" value="Unassembled WGS sequence"/>
</dbReference>
<name>A0A8X6KMJ3_TRICU</name>
<evidence type="ECO:0000313" key="1">
    <source>
        <dbReference type="EMBL" id="GFQ77791.1"/>
    </source>
</evidence>
<evidence type="ECO:0000313" key="2">
    <source>
        <dbReference type="Proteomes" id="UP000887116"/>
    </source>
</evidence>
<sequence length="133" mass="15911">MTMMNKHKYYDSTLPVPDDDELMYEDDFAYKDQKKILLKKSPSPSRFSKYYNPKFEDKRQWLMGGDNNKLVSSKIPDTSAKYIESPPKKRWTVSYDNRNYIKSQLSEDVLDNLLEKKKRENASVNRIWKRTEV</sequence>
<dbReference type="EMBL" id="BMAO01031812">
    <property type="protein sequence ID" value="GFQ77791.1"/>
    <property type="molecule type" value="Genomic_DNA"/>
</dbReference>
<gene>
    <name evidence="1" type="primary">AVEN_211455_1</name>
    <name evidence="1" type="ORF">TNCT_290791</name>
</gene>